<dbReference type="KEGG" id="crw:CROST_024020"/>
<comment type="function">
    <text evidence="1">Catalyzes the phosphorylation of riboflavin to FMN followed by the adenylation of FMN to FAD.</text>
</comment>
<comment type="catalytic activity">
    <reaction evidence="13 15">
        <text>riboflavin + ATP = FMN + ADP + H(+)</text>
        <dbReference type="Rhea" id="RHEA:14357"/>
        <dbReference type="ChEBI" id="CHEBI:15378"/>
        <dbReference type="ChEBI" id="CHEBI:30616"/>
        <dbReference type="ChEBI" id="CHEBI:57986"/>
        <dbReference type="ChEBI" id="CHEBI:58210"/>
        <dbReference type="ChEBI" id="CHEBI:456216"/>
        <dbReference type="EC" id="2.7.1.26"/>
    </reaction>
</comment>
<dbReference type="InterPro" id="IPR023465">
    <property type="entry name" value="Riboflavin_kinase_dom_sf"/>
</dbReference>
<gene>
    <name evidence="16" type="primary">ribF</name>
    <name evidence="16" type="ORF">CROST_024020</name>
</gene>
<evidence type="ECO:0000256" key="13">
    <source>
        <dbReference type="ARBA" id="ARBA00047880"/>
    </source>
</evidence>
<keyword evidence="5 15" id="KW-0288">FMN</keyword>
<dbReference type="InterPro" id="IPR015865">
    <property type="entry name" value="Riboflavin_kinase_bac/euk"/>
</dbReference>
<protein>
    <recommendedName>
        <fullName evidence="15">Riboflavin biosynthesis protein</fullName>
    </recommendedName>
    <domain>
        <recommendedName>
            <fullName evidence="15">Riboflavin kinase</fullName>
            <ecNumber evidence="15">2.7.1.26</ecNumber>
        </recommendedName>
        <alternativeName>
            <fullName evidence="15">Flavokinase</fullName>
        </alternativeName>
    </domain>
    <domain>
        <recommendedName>
            <fullName evidence="15">FMN adenylyltransferase</fullName>
            <ecNumber evidence="15">2.7.7.2</ecNumber>
        </recommendedName>
        <alternativeName>
            <fullName evidence="15">FAD pyrophosphorylase</fullName>
        </alternativeName>
        <alternativeName>
            <fullName evidence="15">FAD synthase</fullName>
        </alternativeName>
    </domain>
</protein>
<name>A0A1S8MBC6_9CLOT</name>
<dbReference type="Gene3D" id="2.40.30.30">
    <property type="entry name" value="Riboflavin kinase-like"/>
    <property type="match status" value="1"/>
</dbReference>
<dbReference type="GO" id="GO:0005524">
    <property type="term" value="F:ATP binding"/>
    <property type="evidence" value="ECO:0007669"/>
    <property type="project" value="UniProtKB-UniRule"/>
</dbReference>
<dbReference type="GO" id="GO:0006747">
    <property type="term" value="P:FAD biosynthetic process"/>
    <property type="evidence" value="ECO:0007669"/>
    <property type="project" value="UniProtKB-UniRule"/>
</dbReference>
<dbReference type="PIRSF" id="PIRSF004491">
    <property type="entry name" value="FAD_Synth"/>
    <property type="match status" value="1"/>
</dbReference>
<dbReference type="AlphaFoldDB" id="A0A1S8MBC6"/>
<keyword evidence="10 15" id="KW-0274">FAD</keyword>
<dbReference type="InterPro" id="IPR002606">
    <property type="entry name" value="Riboflavin_kinase_bac"/>
</dbReference>
<keyword evidence="17" id="KW-1185">Reference proteome</keyword>
<dbReference type="FunFam" id="3.40.50.620:FF:000021">
    <property type="entry name" value="Riboflavin biosynthesis protein"/>
    <property type="match status" value="1"/>
</dbReference>
<keyword evidence="7 15" id="KW-0548">Nucleotidyltransferase</keyword>
<dbReference type="CDD" id="cd02064">
    <property type="entry name" value="FAD_synthetase_N"/>
    <property type="match status" value="1"/>
</dbReference>
<comment type="pathway">
    <text evidence="2 15">Cofactor biosynthesis; FAD biosynthesis; FAD from FMN: step 1/1.</text>
</comment>
<dbReference type="Gene3D" id="3.40.50.620">
    <property type="entry name" value="HUPs"/>
    <property type="match status" value="1"/>
</dbReference>
<dbReference type="Pfam" id="PF06574">
    <property type="entry name" value="FAD_syn"/>
    <property type="match status" value="1"/>
</dbReference>
<dbReference type="SUPFAM" id="SSF52374">
    <property type="entry name" value="Nucleotidylyl transferase"/>
    <property type="match status" value="1"/>
</dbReference>
<keyword evidence="12" id="KW-0511">Multifunctional enzyme</keyword>
<evidence type="ECO:0000256" key="12">
    <source>
        <dbReference type="ARBA" id="ARBA00023268"/>
    </source>
</evidence>
<evidence type="ECO:0000256" key="5">
    <source>
        <dbReference type="ARBA" id="ARBA00022643"/>
    </source>
</evidence>
<dbReference type="STRING" id="84029.CROST_25830"/>
<dbReference type="RefSeq" id="WP_077833319.1">
    <property type="nucleotide sequence ID" value="NZ_CP096983.1"/>
</dbReference>
<dbReference type="GO" id="GO:0008531">
    <property type="term" value="F:riboflavin kinase activity"/>
    <property type="evidence" value="ECO:0007669"/>
    <property type="project" value="UniProtKB-UniRule"/>
</dbReference>
<dbReference type="NCBIfam" id="TIGR00083">
    <property type="entry name" value="ribF"/>
    <property type="match status" value="1"/>
</dbReference>
<dbReference type="InterPro" id="IPR015864">
    <property type="entry name" value="FAD_synthase"/>
</dbReference>
<dbReference type="GO" id="GO:0009398">
    <property type="term" value="P:FMN biosynthetic process"/>
    <property type="evidence" value="ECO:0007669"/>
    <property type="project" value="UniProtKB-UniRule"/>
</dbReference>
<dbReference type="FunFam" id="2.40.30.30:FF:000003">
    <property type="entry name" value="Riboflavin biosynthesis protein"/>
    <property type="match status" value="1"/>
</dbReference>
<comment type="pathway">
    <text evidence="3 15">Cofactor biosynthesis; FMN biosynthesis; FMN from riboflavin (ATP route): step 1/1.</text>
</comment>
<dbReference type="PANTHER" id="PTHR22749:SF6">
    <property type="entry name" value="RIBOFLAVIN KINASE"/>
    <property type="match status" value="1"/>
</dbReference>
<evidence type="ECO:0000256" key="6">
    <source>
        <dbReference type="ARBA" id="ARBA00022679"/>
    </source>
</evidence>
<organism evidence="16 17">
    <name type="scientific">Clostridium felsineum</name>
    <dbReference type="NCBI Taxonomy" id="36839"/>
    <lineage>
        <taxon>Bacteria</taxon>
        <taxon>Bacillati</taxon>
        <taxon>Bacillota</taxon>
        <taxon>Clostridia</taxon>
        <taxon>Eubacteriales</taxon>
        <taxon>Clostridiaceae</taxon>
        <taxon>Clostridium</taxon>
    </lineage>
</organism>
<dbReference type="EC" id="2.7.7.2" evidence="15"/>
<evidence type="ECO:0000256" key="14">
    <source>
        <dbReference type="ARBA" id="ARBA00049494"/>
    </source>
</evidence>
<comment type="catalytic activity">
    <reaction evidence="14 15">
        <text>FMN + ATP + H(+) = FAD + diphosphate</text>
        <dbReference type="Rhea" id="RHEA:17237"/>
        <dbReference type="ChEBI" id="CHEBI:15378"/>
        <dbReference type="ChEBI" id="CHEBI:30616"/>
        <dbReference type="ChEBI" id="CHEBI:33019"/>
        <dbReference type="ChEBI" id="CHEBI:57692"/>
        <dbReference type="ChEBI" id="CHEBI:58210"/>
        <dbReference type="EC" id="2.7.7.2"/>
    </reaction>
</comment>
<comment type="similarity">
    <text evidence="15">Belongs to the ribF family.</text>
</comment>
<dbReference type="GO" id="GO:0009231">
    <property type="term" value="P:riboflavin biosynthetic process"/>
    <property type="evidence" value="ECO:0007669"/>
    <property type="project" value="InterPro"/>
</dbReference>
<keyword evidence="4 15" id="KW-0285">Flavoprotein</keyword>
<evidence type="ECO:0000256" key="15">
    <source>
        <dbReference type="PIRNR" id="PIRNR004491"/>
    </source>
</evidence>
<evidence type="ECO:0000256" key="4">
    <source>
        <dbReference type="ARBA" id="ARBA00022630"/>
    </source>
</evidence>
<evidence type="ECO:0000256" key="9">
    <source>
        <dbReference type="ARBA" id="ARBA00022777"/>
    </source>
</evidence>
<keyword evidence="9 15" id="KW-0418">Kinase</keyword>
<dbReference type="SUPFAM" id="SSF82114">
    <property type="entry name" value="Riboflavin kinase-like"/>
    <property type="match status" value="1"/>
</dbReference>
<evidence type="ECO:0000256" key="2">
    <source>
        <dbReference type="ARBA" id="ARBA00004726"/>
    </source>
</evidence>
<evidence type="ECO:0000256" key="11">
    <source>
        <dbReference type="ARBA" id="ARBA00022840"/>
    </source>
</evidence>
<evidence type="ECO:0000256" key="8">
    <source>
        <dbReference type="ARBA" id="ARBA00022741"/>
    </source>
</evidence>
<dbReference type="NCBIfam" id="NF004162">
    <property type="entry name" value="PRK05627.1-5"/>
    <property type="match status" value="1"/>
</dbReference>
<keyword evidence="8 15" id="KW-0547">Nucleotide-binding</keyword>
<evidence type="ECO:0000313" key="16">
    <source>
        <dbReference type="EMBL" id="URZ11685.1"/>
    </source>
</evidence>
<proteinExistence type="inferred from homology"/>
<dbReference type="Pfam" id="PF01687">
    <property type="entry name" value="Flavokinase"/>
    <property type="match status" value="1"/>
</dbReference>
<dbReference type="SMART" id="SM00904">
    <property type="entry name" value="Flavokinase"/>
    <property type="match status" value="1"/>
</dbReference>
<evidence type="ECO:0000256" key="7">
    <source>
        <dbReference type="ARBA" id="ARBA00022695"/>
    </source>
</evidence>
<dbReference type="GO" id="GO:0003919">
    <property type="term" value="F:FMN adenylyltransferase activity"/>
    <property type="evidence" value="ECO:0007669"/>
    <property type="project" value="UniProtKB-UniRule"/>
</dbReference>
<evidence type="ECO:0000256" key="10">
    <source>
        <dbReference type="ARBA" id="ARBA00022827"/>
    </source>
</evidence>
<evidence type="ECO:0000256" key="3">
    <source>
        <dbReference type="ARBA" id="ARBA00005201"/>
    </source>
</evidence>
<reference evidence="16 17" key="1">
    <citation type="submission" date="2022-04" db="EMBL/GenBank/DDBJ databases">
        <title>Genome sequence of C. roseum typestrain.</title>
        <authorList>
            <person name="Poehlein A."/>
            <person name="Schoch T."/>
            <person name="Duerre P."/>
            <person name="Daniel R."/>
        </authorList>
    </citation>
    <scope>NUCLEOTIDE SEQUENCE [LARGE SCALE GENOMIC DNA]</scope>
    <source>
        <strain evidence="16 17">DSM 7320</strain>
    </source>
</reference>
<sequence length="303" mass="34733">MEVLNDSFKIKLNCKTYVTIGSFDGLHMGHLSLINKTLALSKNNGSMSMLSTFKSHPLNIVNKAIAPKILMNNETKIDILKNLGMDILNFFDFNEDIMKMMPEDFILNMIEHYNIKGIITGFNHKFGYKNSGDINLLKKLSEKYNFELYVLPPVFFKDDVVSSTRIRDCIANGNIEDANKMLLTPFSLKGKVIYGKQIGRKLGFPTANLNYDDKFVLPQIGVYYTAVEYNNSKYKGITNVGTNPTVNGNALTIETYILDFHEDIYDKEIKLNFIKKIRDQIKFGSIEHLKLQLEKDKKFAYMQ</sequence>
<dbReference type="PANTHER" id="PTHR22749">
    <property type="entry name" value="RIBOFLAVIN KINASE/FMN ADENYLYLTRANSFERASE"/>
    <property type="match status" value="1"/>
</dbReference>
<keyword evidence="6 15" id="KW-0808">Transferase</keyword>
<dbReference type="Proteomes" id="UP000190951">
    <property type="component" value="Chromosome"/>
</dbReference>
<accession>A0A1S8MBC6</accession>
<keyword evidence="11 15" id="KW-0067">ATP-binding</keyword>
<dbReference type="InterPro" id="IPR014729">
    <property type="entry name" value="Rossmann-like_a/b/a_fold"/>
</dbReference>
<dbReference type="InterPro" id="IPR023468">
    <property type="entry name" value="Riboflavin_kinase"/>
</dbReference>
<dbReference type="EC" id="2.7.1.26" evidence="15"/>
<dbReference type="EMBL" id="CP096983">
    <property type="protein sequence ID" value="URZ11685.1"/>
    <property type="molecule type" value="Genomic_DNA"/>
</dbReference>
<evidence type="ECO:0000256" key="1">
    <source>
        <dbReference type="ARBA" id="ARBA00002121"/>
    </source>
</evidence>
<evidence type="ECO:0000313" key="17">
    <source>
        <dbReference type="Proteomes" id="UP000190951"/>
    </source>
</evidence>